<comment type="caution">
    <text evidence="1">The sequence shown here is derived from an EMBL/GenBank/DDBJ whole genome shotgun (WGS) entry which is preliminary data.</text>
</comment>
<dbReference type="EMBL" id="VSSQ01008289">
    <property type="protein sequence ID" value="MPM38448.1"/>
    <property type="molecule type" value="Genomic_DNA"/>
</dbReference>
<accession>A0A644ZDQ8</accession>
<protein>
    <recommendedName>
        <fullName evidence="2">6-bladed beta-propeller</fullName>
    </recommendedName>
</protein>
<reference evidence="1" key="1">
    <citation type="submission" date="2019-08" db="EMBL/GenBank/DDBJ databases">
        <authorList>
            <person name="Kucharzyk K."/>
            <person name="Murdoch R.W."/>
            <person name="Higgins S."/>
            <person name="Loffler F."/>
        </authorList>
    </citation>
    <scope>NUCLEOTIDE SEQUENCE</scope>
</reference>
<sequence>MNKLFFTISILCICLTSCNQSNNKQIESNIIDFDNLSDSEFEIKDIEYIPLETKEYCLLGDINKIIYKNDKFYILDRDQNKVVYIFDKDGKFISSINKQGEGAGEYIEIIDMDVDNENNIYVADNAQSNIIKYAQADPDNYEVIHVGEHFLEFCYLDKQSFILRDVFGPEGQKMKLACFNHTKNTVTSILDSKYKNINEMDIMRCSKHYLYRSNGQIYYNERFTPTIYSISPKGELIDQYTIFSKYYISEDGLKELEKNPGKFIQETDHVKDIISLYENEEYFVCMPFITPSATYVLIPKNKALQTKKIDLMNETALQGTSQIEGVAKNKFFVLMNYSEPQAKLQKDNSKLKSWNEESNPVLVLFSIK</sequence>
<dbReference type="AlphaFoldDB" id="A0A644ZDQ8"/>
<dbReference type="Gene3D" id="2.120.10.30">
    <property type="entry name" value="TolB, C-terminal domain"/>
    <property type="match status" value="1"/>
</dbReference>
<dbReference type="Pfam" id="PF17170">
    <property type="entry name" value="DUF5128"/>
    <property type="match status" value="1"/>
</dbReference>
<proteinExistence type="predicted"/>
<gene>
    <name evidence="1" type="ORF">SDC9_85077</name>
</gene>
<evidence type="ECO:0000313" key="1">
    <source>
        <dbReference type="EMBL" id="MPM38448.1"/>
    </source>
</evidence>
<evidence type="ECO:0008006" key="2">
    <source>
        <dbReference type="Google" id="ProtNLM"/>
    </source>
</evidence>
<dbReference type="InterPro" id="IPR011042">
    <property type="entry name" value="6-blade_b-propeller_TolB-like"/>
</dbReference>
<organism evidence="1">
    <name type="scientific">bioreactor metagenome</name>
    <dbReference type="NCBI Taxonomy" id="1076179"/>
    <lineage>
        <taxon>unclassified sequences</taxon>
        <taxon>metagenomes</taxon>
        <taxon>ecological metagenomes</taxon>
    </lineage>
</organism>
<name>A0A644ZDQ8_9ZZZZ</name>
<dbReference type="SUPFAM" id="SSF63825">
    <property type="entry name" value="YWTD domain"/>
    <property type="match status" value="1"/>
</dbReference>